<dbReference type="InterPro" id="IPR023620">
    <property type="entry name" value="SmpB"/>
</dbReference>
<keyword evidence="5" id="KW-1185">Reference proteome</keyword>
<evidence type="ECO:0000313" key="4">
    <source>
        <dbReference type="EMBL" id="AKF06669.1"/>
    </source>
</evidence>
<evidence type="ECO:0000256" key="2">
    <source>
        <dbReference type="ARBA" id="ARBA00022884"/>
    </source>
</evidence>
<dbReference type="SUPFAM" id="SSF74982">
    <property type="entry name" value="Small protein B (SmpB)"/>
    <property type="match status" value="1"/>
</dbReference>
<dbReference type="NCBIfam" id="NF003843">
    <property type="entry name" value="PRK05422.1"/>
    <property type="match status" value="1"/>
</dbReference>
<dbReference type="CDD" id="cd09294">
    <property type="entry name" value="SmpB"/>
    <property type="match status" value="1"/>
</dbReference>
<dbReference type="GO" id="GO:0070930">
    <property type="term" value="P:trans-translation-dependent protein tagging"/>
    <property type="evidence" value="ECO:0007669"/>
    <property type="project" value="TreeGrafter"/>
</dbReference>
<accession>A0A0F6SFB8</accession>
<comment type="function">
    <text evidence="3">Required for rescue of stalled ribosomes mediated by trans-translation. Binds to transfer-messenger RNA (tmRNA), required for stable association of tmRNA with ribosomes. tmRNA and SmpB together mimic tRNA shape, replacing the anticodon stem-loop with SmpB. tmRNA is encoded by the ssrA gene; the 2 termini fold to resemble tRNA(Ala) and it encodes a 'tag peptide', a short internal open reading frame. During trans-translation Ala-aminoacylated tmRNA acts like a tRNA, entering the A-site of stalled ribosomes, displacing the stalled mRNA. The ribosome then switches to translate the ORF on the tmRNA; the nascent peptide is terminated with the 'tag peptide' encoded by the tmRNA and targeted for degradation. The ribosome is freed to recommence translation, which seems to be the essential function of trans-translation.</text>
</comment>
<evidence type="ECO:0000256" key="1">
    <source>
        <dbReference type="ARBA" id="ARBA00022490"/>
    </source>
</evidence>
<dbReference type="PANTHER" id="PTHR30308">
    <property type="entry name" value="TMRNA-BINDING COMPONENT OF TRANS-TRANSLATION TAGGING COMPLEX"/>
    <property type="match status" value="1"/>
</dbReference>
<dbReference type="PANTHER" id="PTHR30308:SF2">
    <property type="entry name" value="SSRA-BINDING PROTEIN"/>
    <property type="match status" value="1"/>
</dbReference>
<keyword evidence="2 3" id="KW-0694">RNA-binding</keyword>
<dbReference type="GO" id="GO:0005829">
    <property type="term" value="C:cytosol"/>
    <property type="evidence" value="ECO:0007669"/>
    <property type="project" value="TreeGrafter"/>
</dbReference>
<dbReference type="NCBIfam" id="TIGR00086">
    <property type="entry name" value="smpB"/>
    <property type="match status" value="1"/>
</dbReference>
<name>A0A0F6SFB8_9BACT</name>
<comment type="subcellular location">
    <subcellularLocation>
        <location evidence="3">Cytoplasm</location>
    </subcellularLocation>
    <text evidence="3">The tmRNA-SmpB complex associates with stalled 70S ribosomes.</text>
</comment>
<evidence type="ECO:0000256" key="3">
    <source>
        <dbReference type="HAMAP-Rule" id="MF_00023"/>
    </source>
</evidence>
<dbReference type="GO" id="GO:0003723">
    <property type="term" value="F:RNA binding"/>
    <property type="evidence" value="ECO:0007669"/>
    <property type="project" value="UniProtKB-UniRule"/>
</dbReference>
<dbReference type="RefSeq" id="WP_240481222.1">
    <property type="nucleotide sequence ID" value="NZ_CP011125.1"/>
</dbReference>
<dbReference type="AlphaFoldDB" id="A0A0F6SFB8"/>
<dbReference type="HAMAP" id="MF_00023">
    <property type="entry name" value="SmpB"/>
    <property type="match status" value="1"/>
</dbReference>
<evidence type="ECO:0000313" key="5">
    <source>
        <dbReference type="Proteomes" id="UP000034883"/>
    </source>
</evidence>
<dbReference type="Proteomes" id="UP000034883">
    <property type="component" value="Chromosome"/>
</dbReference>
<dbReference type="InterPro" id="IPR020081">
    <property type="entry name" value="SsrA-bd_prot_CS"/>
</dbReference>
<reference evidence="4 5" key="1">
    <citation type="submission" date="2015-03" db="EMBL/GenBank/DDBJ databases">
        <title>Genome assembly of Sandaracinus amylolyticus DSM 53668.</title>
        <authorList>
            <person name="Sharma G."/>
            <person name="Subramanian S."/>
        </authorList>
    </citation>
    <scope>NUCLEOTIDE SEQUENCE [LARGE SCALE GENOMIC DNA]</scope>
    <source>
        <strain evidence="4 5">DSM 53668</strain>
    </source>
</reference>
<sequence length="161" mass="17921">MKNAKKGAAPGEKLVARNPKATQRYELEERLEAGLVLTGSEVKSLRAGRADLEAAFARIENGQVYLHNLYIPPYGPATAFGHDPRRTRKLLLHAGEIEKWSGRITTKGYTLVPVRLYFKGSWVKVELGLGKGKKQGDEREKLKREVDLKEARAAIKGAKAR</sequence>
<dbReference type="EMBL" id="CP011125">
    <property type="protein sequence ID" value="AKF06669.1"/>
    <property type="molecule type" value="Genomic_DNA"/>
</dbReference>
<protein>
    <recommendedName>
        <fullName evidence="3">SsrA-binding protein</fullName>
    </recommendedName>
    <alternativeName>
        <fullName evidence="3">Small protein B</fullName>
    </alternativeName>
</protein>
<dbReference type="GO" id="GO:0070929">
    <property type="term" value="P:trans-translation"/>
    <property type="evidence" value="ECO:0007669"/>
    <property type="project" value="UniProtKB-UniRule"/>
</dbReference>
<dbReference type="Pfam" id="PF01668">
    <property type="entry name" value="SmpB"/>
    <property type="match status" value="1"/>
</dbReference>
<proteinExistence type="inferred from homology"/>
<dbReference type="PROSITE" id="PS01317">
    <property type="entry name" value="SSRP"/>
    <property type="match status" value="1"/>
</dbReference>
<organism evidence="4 5">
    <name type="scientific">Sandaracinus amylolyticus</name>
    <dbReference type="NCBI Taxonomy" id="927083"/>
    <lineage>
        <taxon>Bacteria</taxon>
        <taxon>Pseudomonadati</taxon>
        <taxon>Myxococcota</taxon>
        <taxon>Polyangia</taxon>
        <taxon>Polyangiales</taxon>
        <taxon>Sandaracinaceae</taxon>
        <taxon>Sandaracinus</taxon>
    </lineage>
</organism>
<dbReference type="STRING" id="927083.DB32_003818"/>
<keyword evidence="1 3" id="KW-0963">Cytoplasm</keyword>
<comment type="similarity">
    <text evidence="3">Belongs to the SmpB family.</text>
</comment>
<dbReference type="Gene3D" id="2.40.280.10">
    <property type="match status" value="1"/>
</dbReference>
<dbReference type="KEGG" id="samy:DB32_003818"/>
<gene>
    <name evidence="3" type="primary">smpB</name>
    <name evidence="4" type="ORF">DB32_003818</name>
</gene>
<dbReference type="InterPro" id="IPR000037">
    <property type="entry name" value="SsrA-bd_prot"/>
</dbReference>